<dbReference type="EMBL" id="CP073708">
    <property type="protein sequence ID" value="QUO42700.1"/>
    <property type="molecule type" value="Genomic_DNA"/>
</dbReference>
<organism evidence="7 9">
    <name type="scientific">Brevibacillus composti</name>
    <dbReference type="NCBI Taxonomy" id="2796470"/>
    <lineage>
        <taxon>Bacteria</taxon>
        <taxon>Bacillati</taxon>
        <taxon>Bacillota</taxon>
        <taxon>Bacilli</taxon>
        <taxon>Bacillales</taxon>
        <taxon>Paenibacillaceae</taxon>
        <taxon>Brevibacillus</taxon>
    </lineage>
</organism>
<dbReference type="InterPro" id="IPR051461">
    <property type="entry name" value="UPF0750_membrane"/>
</dbReference>
<dbReference type="KEGG" id="bcop:JD108_07275"/>
<gene>
    <name evidence="7" type="ORF">JD108_07275</name>
    <name evidence="8" type="ORF">KDJ56_06955</name>
</gene>
<dbReference type="InterPro" id="IPR003740">
    <property type="entry name" value="YitT"/>
</dbReference>
<reference evidence="7 9" key="1">
    <citation type="submission" date="2020-12" db="EMBL/GenBank/DDBJ databases">
        <title>strain FJAT-54423T represents a novel species of the genus Brevibacillus.</title>
        <authorList>
            <person name="Tang R."/>
        </authorList>
    </citation>
    <scope>NUCLEOTIDE SEQUENCE [LARGE SCALE GENOMIC DNA]</scope>
    <source>
        <strain evidence="7 9">FJAT-54423</strain>
    </source>
</reference>
<name>A0A7T5JPU9_9BACL</name>
<dbReference type="PANTHER" id="PTHR33545:SF5">
    <property type="entry name" value="UPF0750 MEMBRANE PROTEIN YITT"/>
    <property type="match status" value="1"/>
</dbReference>
<evidence type="ECO:0000256" key="5">
    <source>
        <dbReference type="ARBA" id="ARBA00023136"/>
    </source>
</evidence>
<evidence type="ECO:0000313" key="10">
    <source>
        <dbReference type="Proteomes" id="UP000677234"/>
    </source>
</evidence>
<keyword evidence="10" id="KW-1185">Reference proteome</keyword>
<protein>
    <submittedName>
        <fullName evidence="7">YitT family protein</fullName>
    </submittedName>
</protein>
<dbReference type="EMBL" id="CP066308">
    <property type="protein sequence ID" value="QQE75674.1"/>
    <property type="molecule type" value="Genomic_DNA"/>
</dbReference>
<keyword evidence="5 6" id="KW-0472">Membrane</keyword>
<keyword evidence="4 6" id="KW-1133">Transmembrane helix</keyword>
<evidence type="ECO:0000256" key="3">
    <source>
        <dbReference type="ARBA" id="ARBA00022692"/>
    </source>
</evidence>
<keyword evidence="3 6" id="KW-0812">Transmembrane</keyword>
<reference evidence="8" key="2">
    <citation type="submission" date="2021-04" db="EMBL/GenBank/DDBJ databases">
        <title>Brevibacillus composti FJAT-54423, complete genome.</title>
        <authorList>
            <person name="Tang R."/>
        </authorList>
    </citation>
    <scope>NUCLEOTIDE SEQUENCE</scope>
    <source>
        <strain evidence="8">FJAT-54424</strain>
    </source>
</reference>
<feature type="transmembrane region" description="Helical" evidence="6">
    <location>
        <begin position="50"/>
        <end position="68"/>
    </location>
</feature>
<proteinExistence type="predicted"/>
<evidence type="ECO:0000313" key="7">
    <source>
        <dbReference type="EMBL" id="QQE75674.1"/>
    </source>
</evidence>
<evidence type="ECO:0000256" key="2">
    <source>
        <dbReference type="ARBA" id="ARBA00022475"/>
    </source>
</evidence>
<evidence type="ECO:0000313" key="8">
    <source>
        <dbReference type="EMBL" id="QUO42700.1"/>
    </source>
</evidence>
<dbReference type="AlphaFoldDB" id="A0A7T5JPU9"/>
<dbReference type="GO" id="GO:0005886">
    <property type="term" value="C:plasma membrane"/>
    <property type="evidence" value="ECO:0007669"/>
    <property type="project" value="UniProtKB-SubCell"/>
</dbReference>
<accession>A0A7T5JPU9</accession>
<dbReference type="Proteomes" id="UP000677234">
    <property type="component" value="Chromosome"/>
</dbReference>
<dbReference type="Proteomes" id="UP000595847">
    <property type="component" value="Chromosome"/>
</dbReference>
<feature type="transmembrane region" description="Helical" evidence="6">
    <location>
        <begin position="169"/>
        <end position="189"/>
    </location>
</feature>
<feature type="transmembrane region" description="Helical" evidence="6">
    <location>
        <begin position="105"/>
        <end position="123"/>
    </location>
</feature>
<sequence length="211" mass="23572">MMWLQKAAAVLAGGMFIGVGINLFLIPHLLMDGGMIGIGLLAKYLFQWPPGLFMIICSLPLFALVFVYDRYLFYRSFHGMLIETCIIDLFAPMRAWNLWTLPTSAVVGGLMIGVGTGLLLAFQTNTGGTDMLAQFLARRTPIPVALYIFIIDGFIVWASLPVIGWERAVFSLFTIVAVAVSTHFVYNYWRQSPPYVVIGPLSREAGQRWRN</sequence>
<comment type="subcellular location">
    <subcellularLocation>
        <location evidence="1">Cell membrane</location>
        <topology evidence="1">Multi-pass membrane protein</topology>
    </subcellularLocation>
</comment>
<keyword evidence="2" id="KW-1003">Cell membrane</keyword>
<dbReference type="PANTHER" id="PTHR33545">
    <property type="entry name" value="UPF0750 MEMBRANE PROTEIN YITT-RELATED"/>
    <property type="match status" value="1"/>
</dbReference>
<evidence type="ECO:0000256" key="6">
    <source>
        <dbReference type="SAM" id="Phobius"/>
    </source>
</evidence>
<evidence type="ECO:0000256" key="4">
    <source>
        <dbReference type="ARBA" id="ARBA00022989"/>
    </source>
</evidence>
<dbReference type="Pfam" id="PF02588">
    <property type="entry name" value="YitT_membrane"/>
    <property type="match status" value="1"/>
</dbReference>
<dbReference type="RefSeq" id="WP_198829195.1">
    <property type="nucleotide sequence ID" value="NZ_CP066308.1"/>
</dbReference>
<feature type="transmembrane region" description="Helical" evidence="6">
    <location>
        <begin position="144"/>
        <end position="163"/>
    </location>
</feature>
<evidence type="ECO:0000313" key="9">
    <source>
        <dbReference type="Proteomes" id="UP000595847"/>
    </source>
</evidence>
<evidence type="ECO:0000256" key="1">
    <source>
        <dbReference type="ARBA" id="ARBA00004651"/>
    </source>
</evidence>
<feature type="transmembrane region" description="Helical" evidence="6">
    <location>
        <begin position="7"/>
        <end position="30"/>
    </location>
</feature>